<reference evidence="1" key="1">
    <citation type="submission" date="2021-04" db="EMBL/GenBank/DDBJ databases">
        <title>Biosynthetic gene clusters of Dactylosporangioum roseum.</title>
        <authorList>
            <person name="Hartkoorn R.C."/>
            <person name="Beaudoing E."/>
            <person name="Hot D."/>
            <person name="Moureu S."/>
        </authorList>
    </citation>
    <scope>NUCLEOTIDE SEQUENCE</scope>
    <source>
        <strain evidence="1">NRRL B-16295</strain>
    </source>
</reference>
<sequence length="447" mass="48582">MTAHHPVPAGCGLQWSRRALLVASGLALVGCAEKRKRPTIRDAGGATGEVGGQTLQPLLDRRAAALQKGDERAFLADLDPNNAKLIEQQKMVFANLRQMKLAAFGYIAKRVYGARVENGVYQFAPVHEVVQLTADAGPGGVSPAGTFRVSAVKRGGKLVITELAGLTPDNAEQLGISNGLPAHAPWHLTPLKVSHAGNVCLIADASVTDLDRYAVPAEAEAKTLESLWGDRTRFPGYVLFFTNDERNFASWFSLGAASNFAPTVEGFQIPQYGVRQAGEIYREQYAGSRIVVNLRRIKDIGDDPRLVMRHELAHAISSRATAVSPGLWVLGAPRWALEGFARWTEGRGDVPRQYAAASFKGAIPHSRTFYDDSGYNYAVSCTVFDCVEKLKGRAAVVDFYHQVVQYVDLEDEQMVDTPAFDGICKKALGMSSADFKKRWAGFVRGGS</sequence>
<gene>
    <name evidence="1" type="ORF">Drose_26360</name>
</gene>
<dbReference type="EMBL" id="CP073721">
    <property type="protein sequence ID" value="UWZ34718.1"/>
    <property type="molecule type" value="Genomic_DNA"/>
</dbReference>
<name>A0ABY5YYA5_9ACTN</name>
<evidence type="ECO:0008006" key="3">
    <source>
        <dbReference type="Google" id="ProtNLM"/>
    </source>
</evidence>
<protein>
    <recommendedName>
        <fullName evidence="3">Lipoprotein</fullName>
    </recommendedName>
</protein>
<keyword evidence="2" id="KW-1185">Reference proteome</keyword>
<proteinExistence type="predicted"/>
<evidence type="ECO:0000313" key="1">
    <source>
        <dbReference type="EMBL" id="UWZ34718.1"/>
    </source>
</evidence>
<accession>A0ABY5YYA5</accession>
<evidence type="ECO:0000313" key="2">
    <source>
        <dbReference type="Proteomes" id="UP001058271"/>
    </source>
</evidence>
<dbReference type="RefSeq" id="WP_260724051.1">
    <property type="nucleotide sequence ID" value="NZ_BAAABS010000052.1"/>
</dbReference>
<dbReference type="Proteomes" id="UP001058271">
    <property type="component" value="Chromosome"/>
</dbReference>
<organism evidence="1 2">
    <name type="scientific">Dactylosporangium roseum</name>
    <dbReference type="NCBI Taxonomy" id="47989"/>
    <lineage>
        <taxon>Bacteria</taxon>
        <taxon>Bacillati</taxon>
        <taxon>Actinomycetota</taxon>
        <taxon>Actinomycetes</taxon>
        <taxon>Micromonosporales</taxon>
        <taxon>Micromonosporaceae</taxon>
        <taxon>Dactylosporangium</taxon>
    </lineage>
</organism>